<gene>
    <name evidence="3" type="ORF">AWH56_010430</name>
    <name evidence="2" type="ORF">AWH56_18625</name>
</gene>
<keyword evidence="1" id="KW-0812">Transmembrane</keyword>
<dbReference type="Proteomes" id="UP000180175">
    <property type="component" value="Chromosome"/>
</dbReference>
<organism evidence="2 4">
    <name type="scientific">Anaerobacillus isosaccharinicus</name>
    <dbReference type="NCBI Taxonomy" id="1532552"/>
    <lineage>
        <taxon>Bacteria</taxon>
        <taxon>Bacillati</taxon>
        <taxon>Bacillota</taxon>
        <taxon>Bacilli</taxon>
        <taxon>Bacillales</taxon>
        <taxon>Bacillaceae</taxon>
        <taxon>Anaerobacillus</taxon>
    </lineage>
</organism>
<protein>
    <recommendedName>
        <fullName evidence="5">YtxH domain-containing protein</fullName>
    </recommendedName>
</protein>
<dbReference type="KEGG" id="aia:AWH56_010430"/>
<reference evidence="3 4" key="2">
    <citation type="journal article" date="2017" name="Genome Announc.">
        <title>Draft Genome Sequences of Four Alkaliphilic Bacteria Belonging to the Anaerobacillus Genus.</title>
        <authorList>
            <person name="Bassil N.M."/>
            <person name="Lloyd J.R."/>
        </authorList>
    </citation>
    <scope>NUCLEOTIDE SEQUENCE [LARGE SCALE GENOMIC DNA]</scope>
    <source>
        <strain evidence="3 4">NB2006</strain>
    </source>
</reference>
<sequence>MEENKKKLLIRSVIIGGIAGTIAVAVKSKSNYCSCLTSYYEKATDVLKFVNENRTEIVAQLKTTSTKVTKAIDETNHDLKAISENIKHLKDSSSQMLSTVQETKDNLVTMFETCKAKLESTPTQNIEVEKDV</sequence>
<proteinExistence type="predicted"/>
<keyword evidence="1" id="KW-0472">Membrane</keyword>
<dbReference type="RefSeq" id="WP_071318466.1">
    <property type="nucleotide sequence ID" value="NZ_CP063356.2"/>
</dbReference>
<accession>A0A1S2L8B8</accession>
<evidence type="ECO:0000313" key="3">
    <source>
        <dbReference type="EMBL" id="QOY37941.1"/>
    </source>
</evidence>
<reference evidence="3" key="4">
    <citation type="submission" date="2020-10" db="EMBL/GenBank/DDBJ databases">
        <authorList>
            <person name="Bassil N.M."/>
            <person name="Lloyd J.R."/>
        </authorList>
    </citation>
    <scope>NUCLEOTIDE SEQUENCE</scope>
    <source>
        <strain evidence="3">NB2006</strain>
    </source>
</reference>
<dbReference type="EMBL" id="CP063356">
    <property type="protein sequence ID" value="QOY37941.1"/>
    <property type="molecule type" value="Genomic_DNA"/>
</dbReference>
<reference evidence="2 4" key="1">
    <citation type="submission" date="2016-10" db="EMBL/GenBank/DDBJ databases">
        <title>Draft genome sequences of four alkaliphilic bacteria belonging to the Anaerobacillus genus.</title>
        <authorList>
            <person name="Bassil N.M."/>
            <person name="Lloyd J.R."/>
        </authorList>
    </citation>
    <scope>NUCLEOTIDE SEQUENCE [LARGE SCALE GENOMIC DNA]</scope>
    <source>
        <strain evidence="2 4">NB2006</strain>
    </source>
</reference>
<dbReference type="AlphaFoldDB" id="A0A1S2L8B8"/>
<evidence type="ECO:0000313" key="2">
    <source>
        <dbReference type="EMBL" id="OIJ08738.1"/>
    </source>
</evidence>
<keyword evidence="1" id="KW-1133">Transmembrane helix</keyword>
<dbReference type="OrthoDB" id="2968580at2"/>
<evidence type="ECO:0008006" key="5">
    <source>
        <dbReference type="Google" id="ProtNLM"/>
    </source>
</evidence>
<reference evidence="3 4" key="3">
    <citation type="journal article" date="2019" name="Int. J. Syst. Evol. Microbiol.">
        <title>Anaerobacillus isosaccharinicus sp. nov., an alkaliphilic bacterium which degrades isosaccharinic acid.</title>
        <authorList>
            <person name="Bassil N.M."/>
            <person name="Lloyd J.R."/>
        </authorList>
    </citation>
    <scope>NUCLEOTIDE SEQUENCE [LARGE SCALE GENOMIC DNA]</scope>
    <source>
        <strain evidence="3 4">NB2006</strain>
    </source>
</reference>
<evidence type="ECO:0000256" key="1">
    <source>
        <dbReference type="SAM" id="Phobius"/>
    </source>
</evidence>
<keyword evidence="4" id="KW-1185">Reference proteome</keyword>
<name>A0A1S2L8B8_9BACI</name>
<dbReference type="EMBL" id="LQXD01000159">
    <property type="protein sequence ID" value="OIJ08738.1"/>
    <property type="molecule type" value="Genomic_DNA"/>
</dbReference>
<evidence type="ECO:0000313" key="4">
    <source>
        <dbReference type="Proteomes" id="UP000180175"/>
    </source>
</evidence>
<feature type="transmembrane region" description="Helical" evidence="1">
    <location>
        <begin position="9"/>
        <end position="26"/>
    </location>
</feature>